<sequence length="313" mass="32805">MRRLTPRRLLVPALLLLLALPVAPARADGRGTVAVAPGTAASGATTTVTGSGWPAGTLLTVLLCGQNAVSGTDSCANTAERAVTTAPNGTFTVKLPVVAPPKPCPCVIRTTSVTGADLTVDTPFPVLGVAEVPIVPTPAKLLALTAELDGGNGPMNWFGAPAHRVLRVLLANLGSTAVQNPVFRLGVWHSVFAPGWQDYQWTGTIAPGVRQEIDVPVDLPFAAHGGYSIELAYAGRQLATRQAELPRPWGVALFWALLYVVVPVGLFRTGLYLLDRRRPRAVPAEPGPPTLDLPWFAPGTVLLPVHPTSSKGT</sequence>
<evidence type="ECO:0000256" key="2">
    <source>
        <dbReference type="SAM" id="SignalP"/>
    </source>
</evidence>
<reference evidence="3 4" key="1">
    <citation type="submission" date="2024-09" db="EMBL/GenBank/DDBJ databases">
        <authorList>
            <person name="Lee S.D."/>
        </authorList>
    </citation>
    <scope>NUCLEOTIDE SEQUENCE [LARGE SCALE GENOMIC DNA]</scope>
    <source>
        <strain evidence="3 4">N1-3</strain>
    </source>
</reference>
<dbReference type="RefSeq" id="WP_380555307.1">
    <property type="nucleotide sequence ID" value="NZ_JBHEZY010000008.1"/>
</dbReference>
<protein>
    <recommendedName>
        <fullName evidence="5">Neocarzinostatin family protein</fullName>
    </recommendedName>
</protein>
<keyword evidence="1" id="KW-0472">Membrane</keyword>
<comment type="caution">
    <text evidence="3">The sequence shown here is derived from an EMBL/GenBank/DDBJ whole genome shotgun (WGS) entry which is preliminary data.</text>
</comment>
<dbReference type="EMBL" id="JBHEZY010000008">
    <property type="protein sequence ID" value="MFC1433246.1"/>
    <property type="molecule type" value="Genomic_DNA"/>
</dbReference>
<evidence type="ECO:0000313" key="3">
    <source>
        <dbReference type="EMBL" id="MFC1433246.1"/>
    </source>
</evidence>
<organism evidence="3 4">
    <name type="scientific">Streptacidiphilus alkalitolerans</name>
    <dbReference type="NCBI Taxonomy" id="3342712"/>
    <lineage>
        <taxon>Bacteria</taxon>
        <taxon>Bacillati</taxon>
        <taxon>Actinomycetota</taxon>
        <taxon>Actinomycetes</taxon>
        <taxon>Kitasatosporales</taxon>
        <taxon>Streptomycetaceae</taxon>
        <taxon>Streptacidiphilus</taxon>
    </lineage>
</organism>
<feature type="transmembrane region" description="Helical" evidence="1">
    <location>
        <begin position="249"/>
        <end position="274"/>
    </location>
</feature>
<name>A0ABV6X4Q2_9ACTN</name>
<dbReference type="InterPro" id="IPR027273">
    <property type="entry name" value="Neocarzinostatin-like"/>
</dbReference>
<evidence type="ECO:0008006" key="5">
    <source>
        <dbReference type="Google" id="ProtNLM"/>
    </source>
</evidence>
<dbReference type="Proteomes" id="UP001592530">
    <property type="component" value="Unassembled WGS sequence"/>
</dbReference>
<feature type="signal peptide" evidence="2">
    <location>
        <begin position="1"/>
        <end position="27"/>
    </location>
</feature>
<accession>A0ABV6X4Q2</accession>
<keyword evidence="1" id="KW-1133">Transmembrane helix</keyword>
<evidence type="ECO:0000256" key="1">
    <source>
        <dbReference type="SAM" id="Phobius"/>
    </source>
</evidence>
<feature type="chain" id="PRO_5046870200" description="Neocarzinostatin family protein" evidence="2">
    <location>
        <begin position="28"/>
        <end position="313"/>
    </location>
</feature>
<keyword evidence="1" id="KW-0812">Transmembrane</keyword>
<evidence type="ECO:0000313" key="4">
    <source>
        <dbReference type="Proteomes" id="UP001592530"/>
    </source>
</evidence>
<dbReference type="Gene3D" id="2.60.40.230">
    <property type="entry name" value="Neocarzinostatin-like"/>
    <property type="match status" value="1"/>
</dbReference>
<keyword evidence="2" id="KW-0732">Signal</keyword>
<dbReference type="SUPFAM" id="SSF49319">
    <property type="entry name" value="Actinoxanthin-like"/>
    <property type="match status" value="1"/>
</dbReference>
<gene>
    <name evidence="3" type="ORF">ACEZDB_21610</name>
</gene>
<proteinExistence type="predicted"/>